<reference evidence="1 2" key="1">
    <citation type="journal article" date="2015" name="J Appl Environ Microbiol">
        <title>Complete Genome Sequence Analysis of Two Pseudomonas plecoglossicida Phages, Potential Therapeutic Agents.</title>
        <authorList>
            <person name="Kawato Y."/>
            <person name="Yasuike M."/>
            <person name="Nakamura Y."/>
            <person name="Shigenobu Y."/>
            <person name="Fujiwara A."/>
            <person name="Sano M."/>
            <person name="Nakai T."/>
        </authorList>
    </citation>
    <scope>NUCLEOTIDE SEQUENCE [LARGE SCALE GENOMIC DNA]</scope>
</reference>
<evidence type="ECO:0000313" key="1">
    <source>
        <dbReference type="EMBL" id="BAO20643.1"/>
    </source>
</evidence>
<keyword evidence="2" id="KW-1185">Reference proteome</keyword>
<dbReference type="RefSeq" id="YP_008873219.1">
    <property type="nucleotide sequence ID" value="NC_023006.1"/>
</dbReference>
<sequence>MKEHPFVNVVTEDDSSCQLRRSFWSKDQAVLVQQKIHERTGKLRKIEPKCRYCNGWHLEDAK</sequence>
<dbReference type="GeneID" id="17825086"/>
<proteinExistence type="predicted"/>
<name>V5YTK1_9CAUD</name>
<organism evidence="1 2">
    <name type="scientific">Pseudomonas phage PPpW-3</name>
    <dbReference type="NCBI Taxonomy" id="1279082"/>
    <lineage>
        <taxon>Viruses</taxon>
        <taxon>Duplodnaviria</taxon>
        <taxon>Heunggongvirae</taxon>
        <taxon>Uroviricota</taxon>
        <taxon>Caudoviricetes</taxon>
        <taxon>Hiroshimavirus</taxon>
        <taxon>Hiroshimavirus PPpW3</taxon>
    </lineage>
</organism>
<dbReference type="Proteomes" id="UP000201835">
    <property type="component" value="Segment"/>
</dbReference>
<protein>
    <submittedName>
        <fullName evidence="1">Uncharacterized protein</fullName>
    </submittedName>
</protein>
<dbReference type="EMBL" id="AB775548">
    <property type="protein sequence ID" value="BAO20643.1"/>
    <property type="molecule type" value="Genomic_DNA"/>
</dbReference>
<dbReference type="KEGG" id="vg:17825086"/>
<accession>V5YTK1</accession>
<evidence type="ECO:0000313" key="2">
    <source>
        <dbReference type="Proteomes" id="UP000201835"/>
    </source>
</evidence>